<dbReference type="Pfam" id="PF13344">
    <property type="entry name" value="Hydrolase_6"/>
    <property type="match status" value="1"/>
</dbReference>
<evidence type="ECO:0000313" key="2">
    <source>
        <dbReference type="Proteomes" id="UP001595075"/>
    </source>
</evidence>
<gene>
    <name evidence="1" type="ORF">VTL71DRAFT_8396</name>
</gene>
<accession>A0ABR4CZ00</accession>
<proteinExistence type="predicted"/>
<keyword evidence="2" id="KW-1185">Reference proteome</keyword>
<dbReference type="PANTHER" id="PTHR14269:SF57">
    <property type="entry name" value="SUPERFAMILY HYDROLASE, PUTATIVE (AFU_ORTHOLOGUE AFUA_2G02580)-RELATED"/>
    <property type="match status" value="1"/>
</dbReference>
<organism evidence="1 2">
    <name type="scientific">Oculimacula yallundae</name>
    <dbReference type="NCBI Taxonomy" id="86028"/>
    <lineage>
        <taxon>Eukaryota</taxon>
        <taxon>Fungi</taxon>
        <taxon>Dikarya</taxon>
        <taxon>Ascomycota</taxon>
        <taxon>Pezizomycotina</taxon>
        <taxon>Leotiomycetes</taxon>
        <taxon>Helotiales</taxon>
        <taxon>Ploettnerulaceae</taxon>
        <taxon>Oculimacula</taxon>
    </lineage>
</organism>
<dbReference type="EMBL" id="JAZHXI010000002">
    <property type="protein sequence ID" value="KAL2074618.1"/>
    <property type="molecule type" value="Genomic_DNA"/>
</dbReference>
<dbReference type="Pfam" id="PF13242">
    <property type="entry name" value="Hydrolase_like"/>
    <property type="match status" value="1"/>
</dbReference>
<dbReference type="SUPFAM" id="SSF56784">
    <property type="entry name" value="HAD-like"/>
    <property type="match status" value="1"/>
</dbReference>
<dbReference type="InterPro" id="IPR006353">
    <property type="entry name" value="HAD-SF_hydro_IIA_CECR5"/>
</dbReference>
<dbReference type="PANTHER" id="PTHR14269">
    <property type="entry name" value="CDP-DIACYLGLYCEROL--GLYCEROL-3-PHOSPHATE 3-PHOSPHATIDYLTRANSFERASE-RELATED"/>
    <property type="match status" value="1"/>
</dbReference>
<name>A0ABR4CZ00_9HELO</name>
<comment type="caution">
    <text evidence="1">The sequence shown here is derived from an EMBL/GenBank/DDBJ whole genome shotgun (WGS) entry which is preliminary data.</text>
</comment>
<protein>
    <submittedName>
        <fullName evidence="1">Uncharacterized protein</fullName>
    </submittedName>
</protein>
<dbReference type="Gene3D" id="3.40.50.1000">
    <property type="entry name" value="HAD superfamily/HAD-like"/>
    <property type="match status" value="2"/>
</dbReference>
<dbReference type="NCBIfam" id="TIGR01456">
    <property type="entry name" value="CECR5"/>
    <property type="match status" value="1"/>
</dbReference>
<sequence>MSEFKGRPAKGRSRADTIRPTSIVMPAPFRCGETQGRSRAHTIQTTSAVKLAPYRHKEKDFGFAFDIDGVIYKSGDLCPGAKDAMEYLHINKFPFVFLTNGGGKTECFRAKDMSDRVGVPICADQFIQAHTPFKQYAAEFEDKVVLVLGGVGDSCRHVAESAYGYKNVVTTADFVIDTPAVSPFDEMHGDYFKKTARALPETMNASGSQSGVKISAIFIYSSPREWCLDLQLIVDLLLSESGIFGTYSSKNKNAQLPNNGYLQDGQPKIYFANPDVTYATKYHLPRICQGTFKLALEGMWKGLTGTELVADKHYVQIGKPTQLQFEFGERSLRDVAKGDLKTVYMVGDGPQSDIAGANNYKSPWGSTWKSILVQTGIHQAGTVPEHEPTVEVGNVFEAVKWSLKQEGLDM</sequence>
<dbReference type="InterPro" id="IPR036412">
    <property type="entry name" value="HAD-like_sf"/>
</dbReference>
<dbReference type="InterPro" id="IPR050324">
    <property type="entry name" value="CDP-alcohol_PTase-I"/>
</dbReference>
<evidence type="ECO:0000313" key="1">
    <source>
        <dbReference type="EMBL" id="KAL2074618.1"/>
    </source>
</evidence>
<dbReference type="Proteomes" id="UP001595075">
    <property type="component" value="Unassembled WGS sequence"/>
</dbReference>
<dbReference type="InterPro" id="IPR023214">
    <property type="entry name" value="HAD_sf"/>
</dbReference>
<reference evidence="1 2" key="1">
    <citation type="journal article" date="2024" name="Commun. Biol.">
        <title>Comparative genomic analysis of thermophilic fungi reveals convergent evolutionary adaptations and gene losses.</title>
        <authorList>
            <person name="Steindorff A.S."/>
            <person name="Aguilar-Pontes M.V."/>
            <person name="Robinson A.J."/>
            <person name="Andreopoulos B."/>
            <person name="LaButti K."/>
            <person name="Kuo A."/>
            <person name="Mondo S."/>
            <person name="Riley R."/>
            <person name="Otillar R."/>
            <person name="Haridas S."/>
            <person name="Lipzen A."/>
            <person name="Grimwood J."/>
            <person name="Schmutz J."/>
            <person name="Clum A."/>
            <person name="Reid I.D."/>
            <person name="Moisan M.C."/>
            <person name="Butler G."/>
            <person name="Nguyen T.T.M."/>
            <person name="Dewar K."/>
            <person name="Conant G."/>
            <person name="Drula E."/>
            <person name="Henrissat B."/>
            <person name="Hansel C."/>
            <person name="Singer S."/>
            <person name="Hutchinson M.I."/>
            <person name="de Vries R.P."/>
            <person name="Natvig D.O."/>
            <person name="Powell A.J."/>
            <person name="Tsang A."/>
            <person name="Grigoriev I.V."/>
        </authorList>
    </citation>
    <scope>NUCLEOTIDE SEQUENCE [LARGE SCALE GENOMIC DNA]</scope>
    <source>
        <strain evidence="1 2">CBS 494.80</strain>
    </source>
</reference>
<dbReference type="NCBIfam" id="TIGR01460">
    <property type="entry name" value="HAD-SF-IIA"/>
    <property type="match status" value="1"/>
</dbReference>
<dbReference type="InterPro" id="IPR006357">
    <property type="entry name" value="HAD-SF_hydro_IIA"/>
</dbReference>